<evidence type="ECO:0000313" key="1">
    <source>
        <dbReference type="EMBL" id="HJH11326.1"/>
    </source>
</evidence>
<reference evidence="1" key="1">
    <citation type="journal article" date="2021" name="PeerJ">
        <title>Extensive microbial diversity within the chicken gut microbiome revealed by metagenomics and culture.</title>
        <authorList>
            <person name="Gilroy R."/>
            <person name="Ravi A."/>
            <person name="Getino M."/>
            <person name="Pursley I."/>
            <person name="Horton D.L."/>
            <person name="Alikhan N.F."/>
            <person name="Baker D."/>
            <person name="Gharbi K."/>
            <person name="Hall N."/>
            <person name="Watson M."/>
            <person name="Adriaenssens E.M."/>
            <person name="Foster-Nyarko E."/>
            <person name="Jarju S."/>
            <person name="Secka A."/>
            <person name="Antonio M."/>
            <person name="Oren A."/>
            <person name="Chaudhuri R.R."/>
            <person name="La Ragione R."/>
            <person name="Hildebrand F."/>
            <person name="Pallen M.J."/>
        </authorList>
    </citation>
    <scope>NUCLEOTIDE SEQUENCE</scope>
    <source>
        <strain evidence="1">CHK160-4876</strain>
    </source>
</reference>
<comment type="caution">
    <text evidence="1">The sequence shown here is derived from an EMBL/GenBank/DDBJ whole genome shotgun (WGS) entry which is preliminary data.</text>
</comment>
<gene>
    <name evidence="1" type="ORF">K8V30_06545</name>
</gene>
<dbReference type="EMBL" id="DYTV01000089">
    <property type="protein sequence ID" value="HJH11326.1"/>
    <property type="molecule type" value="Genomic_DNA"/>
</dbReference>
<proteinExistence type="predicted"/>
<sequence>NAANKIIIECKSHRWTSGDNVPSAKLTVWNEAMYYFYLAPPDYRKIFFILRDESEKRKETLGEYYIRTYGHLIPNDVEIMEYHEVDQSVRVL</sequence>
<dbReference type="AlphaFoldDB" id="A0A921NCF1"/>
<feature type="non-terminal residue" evidence="1">
    <location>
        <position position="1"/>
    </location>
</feature>
<dbReference type="Proteomes" id="UP000700212">
    <property type="component" value="Unassembled WGS sequence"/>
</dbReference>
<name>A0A921NCF1_9BACL</name>
<accession>A0A921NCF1</accession>
<protein>
    <submittedName>
        <fullName evidence="1">Uncharacterized protein</fullName>
    </submittedName>
</protein>
<organism evidence="1 2">
    <name type="scientific">Metalysinibacillus jejuensis</name>
    <dbReference type="NCBI Taxonomy" id="914327"/>
    <lineage>
        <taxon>Bacteria</taxon>
        <taxon>Bacillati</taxon>
        <taxon>Bacillota</taxon>
        <taxon>Bacilli</taxon>
        <taxon>Bacillales</taxon>
        <taxon>Caryophanaceae</taxon>
        <taxon>Metalysinibacillus</taxon>
    </lineage>
</organism>
<reference evidence="1" key="2">
    <citation type="submission" date="2021-09" db="EMBL/GenBank/DDBJ databases">
        <authorList>
            <person name="Gilroy R."/>
        </authorList>
    </citation>
    <scope>NUCLEOTIDE SEQUENCE</scope>
    <source>
        <strain evidence="1">CHK160-4876</strain>
    </source>
</reference>
<evidence type="ECO:0000313" key="2">
    <source>
        <dbReference type="Proteomes" id="UP000700212"/>
    </source>
</evidence>